<dbReference type="RefSeq" id="WP_380010018.1">
    <property type="nucleotide sequence ID" value="NZ_JBHLYR010000034.1"/>
</dbReference>
<organism evidence="3 4">
    <name type="scientific">Deinococcus oregonensis</name>
    <dbReference type="NCBI Taxonomy" id="1805970"/>
    <lineage>
        <taxon>Bacteria</taxon>
        <taxon>Thermotogati</taxon>
        <taxon>Deinococcota</taxon>
        <taxon>Deinococci</taxon>
        <taxon>Deinococcales</taxon>
        <taxon>Deinococcaceae</taxon>
        <taxon>Deinococcus</taxon>
    </lineage>
</organism>
<evidence type="ECO:0000313" key="3">
    <source>
        <dbReference type="EMBL" id="MFB9992668.1"/>
    </source>
</evidence>
<protein>
    <submittedName>
        <fullName evidence="3">Type IV toxin-antitoxin system AbiEi family antitoxin domain-containing protein</fullName>
    </submittedName>
</protein>
<dbReference type="Proteomes" id="UP001589733">
    <property type="component" value="Unassembled WGS sequence"/>
</dbReference>
<dbReference type="InterPro" id="IPR025159">
    <property type="entry name" value="AbiEi_N"/>
</dbReference>
<evidence type="ECO:0000259" key="2">
    <source>
        <dbReference type="Pfam" id="PF13338"/>
    </source>
</evidence>
<evidence type="ECO:0000313" key="4">
    <source>
        <dbReference type="Proteomes" id="UP001589733"/>
    </source>
</evidence>
<accession>A0ABV6AYT6</accession>
<evidence type="ECO:0000259" key="1">
    <source>
        <dbReference type="Pfam" id="PF09407"/>
    </source>
</evidence>
<keyword evidence="4" id="KW-1185">Reference proteome</keyword>
<feature type="domain" description="AbiEi antitoxin N-terminal" evidence="2">
    <location>
        <begin position="13"/>
        <end position="54"/>
    </location>
</feature>
<reference evidence="3 4" key="1">
    <citation type="submission" date="2024-09" db="EMBL/GenBank/DDBJ databases">
        <authorList>
            <person name="Sun Q."/>
            <person name="Mori K."/>
        </authorList>
    </citation>
    <scope>NUCLEOTIDE SEQUENCE [LARGE SCALE GENOMIC DNA]</scope>
    <source>
        <strain evidence="3 4">JCM 13503</strain>
    </source>
</reference>
<gene>
    <name evidence="3" type="ORF">ACFFLM_11885</name>
</gene>
<dbReference type="Pfam" id="PF09407">
    <property type="entry name" value="AbiEi_1"/>
    <property type="match status" value="1"/>
</dbReference>
<name>A0ABV6AYT6_9DEIO</name>
<proteinExistence type="predicted"/>
<dbReference type="EMBL" id="JBHLYR010000034">
    <property type="protein sequence ID" value="MFB9992668.1"/>
    <property type="molecule type" value="Genomic_DNA"/>
</dbReference>
<dbReference type="InterPro" id="IPR018547">
    <property type="entry name" value="AbiEi_C"/>
</dbReference>
<sequence length="210" mass="24164">MTTQPHHFIDWMQRHGGLVSTREAQEAGFQRKALTRLVQQGTLERLERGVYRLVDSAGLSPIPADQLDLLEVQLRFPYARPCLVSALHLHGLTTTVPSRLQFALPANRRALTHARMPLELFYWNAAAYDLGQLDLAVAGRTLTTYTPEKTLVDLLRLSPRFGRELYLEGLKKWLRRPDRDRRALMEAGRALRVWRTLSHDLEVLSHDQDH</sequence>
<comment type="caution">
    <text evidence="3">The sequence shown here is derived from an EMBL/GenBank/DDBJ whole genome shotgun (WGS) entry which is preliminary data.</text>
</comment>
<feature type="domain" description="AbiEi antitoxin C-terminal" evidence="1">
    <location>
        <begin position="83"/>
        <end position="201"/>
    </location>
</feature>
<dbReference type="Pfam" id="PF13338">
    <property type="entry name" value="AbiEi_4"/>
    <property type="match status" value="1"/>
</dbReference>